<dbReference type="SUPFAM" id="SSF50978">
    <property type="entry name" value="WD40 repeat-like"/>
    <property type="match status" value="1"/>
</dbReference>
<sequence>MDEKFVVGLTSIGMRIALFTTNCTATMLLDLLTEQVRLRANSNHTRPITSLAIYPYGPIVISCSLDYTVRMYNLKTFKEVYWWVMFGGIGCCFNIHNSLHLKEKPTGLKVMDDTQLYISTWDTIMVWQLNHINTGFSTINTKVTHLVNKKSQGLPSRLLARSEDGVIRIVSPSSGKVITTSLPLLESDSVKDIAYSSKIDRMFLLVENNEILVIATSINPCIVTDIWASANSARENIKCLLVFEGEFKEHEPVLPKYNRQDGFVFLIAGTGNGQLLFYGTDGQVIARSQV</sequence>
<protein>
    <submittedName>
        <fullName evidence="2">Uncharacterized protein</fullName>
    </submittedName>
</protein>
<dbReference type="Proteomes" id="UP001211907">
    <property type="component" value="Unassembled WGS sequence"/>
</dbReference>
<comment type="caution">
    <text evidence="2">The sequence shown here is derived from an EMBL/GenBank/DDBJ whole genome shotgun (WGS) entry which is preliminary data.</text>
</comment>
<keyword evidence="1" id="KW-0853">WD repeat</keyword>
<evidence type="ECO:0000313" key="3">
    <source>
        <dbReference type="Proteomes" id="UP001211907"/>
    </source>
</evidence>
<evidence type="ECO:0000313" key="2">
    <source>
        <dbReference type="EMBL" id="KAJ3119369.1"/>
    </source>
</evidence>
<dbReference type="Pfam" id="PF00400">
    <property type="entry name" value="WD40"/>
    <property type="match status" value="1"/>
</dbReference>
<feature type="repeat" description="WD" evidence="1">
    <location>
        <begin position="41"/>
        <end position="82"/>
    </location>
</feature>
<dbReference type="EMBL" id="JADGJH010001067">
    <property type="protein sequence ID" value="KAJ3119369.1"/>
    <property type="molecule type" value="Genomic_DNA"/>
</dbReference>
<organism evidence="2 3">
    <name type="scientific">Physocladia obscura</name>
    <dbReference type="NCBI Taxonomy" id="109957"/>
    <lineage>
        <taxon>Eukaryota</taxon>
        <taxon>Fungi</taxon>
        <taxon>Fungi incertae sedis</taxon>
        <taxon>Chytridiomycota</taxon>
        <taxon>Chytridiomycota incertae sedis</taxon>
        <taxon>Chytridiomycetes</taxon>
        <taxon>Chytridiales</taxon>
        <taxon>Chytriomycetaceae</taxon>
        <taxon>Physocladia</taxon>
    </lineage>
</organism>
<dbReference type="SMART" id="SM00320">
    <property type="entry name" value="WD40"/>
    <property type="match status" value="1"/>
</dbReference>
<dbReference type="InterPro" id="IPR036322">
    <property type="entry name" value="WD40_repeat_dom_sf"/>
</dbReference>
<proteinExistence type="predicted"/>
<accession>A0AAD5T125</accession>
<dbReference type="AlphaFoldDB" id="A0AAD5T125"/>
<keyword evidence="3" id="KW-1185">Reference proteome</keyword>
<name>A0AAD5T125_9FUNG</name>
<dbReference type="PROSITE" id="PS50082">
    <property type="entry name" value="WD_REPEATS_2"/>
    <property type="match status" value="1"/>
</dbReference>
<dbReference type="InterPro" id="IPR015943">
    <property type="entry name" value="WD40/YVTN_repeat-like_dom_sf"/>
</dbReference>
<dbReference type="InterPro" id="IPR001680">
    <property type="entry name" value="WD40_rpt"/>
</dbReference>
<dbReference type="PANTHER" id="PTHR45532">
    <property type="entry name" value="WD REPEAT-CONTAINING PROTEIN 97"/>
    <property type="match status" value="1"/>
</dbReference>
<reference evidence="2" key="1">
    <citation type="submission" date="2020-05" db="EMBL/GenBank/DDBJ databases">
        <title>Phylogenomic resolution of chytrid fungi.</title>
        <authorList>
            <person name="Stajich J.E."/>
            <person name="Amses K."/>
            <person name="Simmons R."/>
            <person name="Seto K."/>
            <person name="Myers J."/>
            <person name="Bonds A."/>
            <person name="Quandt C.A."/>
            <person name="Barry K."/>
            <person name="Liu P."/>
            <person name="Grigoriev I."/>
            <person name="Longcore J.E."/>
            <person name="James T.Y."/>
        </authorList>
    </citation>
    <scope>NUCLEOTIDE SEQUENCE</scope>
    <source>
        <strain evidence="2">JEL0513</strain>
    </source>
</reference>
<evidence type="ECO:0000256" key="1">
    <source>
        <dbReference type="PROSITE-ProRule" id="PRU00221"/>
    </source>
</evidence>
<dbReference type="Gene3D" id="2.130.10.10">
    <property type="entry name" value="YVTN repeat-like/Quinoprotein amine dehydrogenase"/>
    <property type="match status" value="1"/>
</dbReference>
<gene>
    <name evidence="2" type="ORF">HK100_000345</name>
</gene>
<dbReference type="PANTHER" id="PTHR45532:SF1">
    <property type="entry name" value="WD REPEAT-CONTAINING PROTEIN 97"/>
    <property type="match status" value="1"/>
</dbReference>